<keyword evidence="2" id="KW-1133">Transmembrane helix</keyword>
<keyword evidence="4" id="KW-1185">Reference proteome</keyword>
<evidence type="ECO:0000313" key="4">
    <source>
        <dbReference type="Proteomes" id="UP000184442"/>
    </source>
</evidence>
<evidence type="ECO:0000256" key="1">
    <source>
        <dbReference type="SAM" id="Coils"/>
    </source>
</evidence>
<dbReference type="STRING" id="1122184.SAMN02745176_03256"/>
<dbReference type="Proteomes" id="UP000184442">
    <property type="component" value="Unassembled WGS sequence"/>
</dbReference>
<evidence type="ECO:0000256" key="2">
    <source>
        <dbReference type="SAM" id="Phobius"/>
    </source>
</evidence>
<reference evidence="3 4" key="1">
    <citation type="submission" date="2016-11" db="EMBL/GenBank/DDBJ databases">
        <authorList>
            <person name="Jaros S."/>
            <person name="Januszkiewicz K."/>
            <person name="Wedrychowicz H."/>
        </authorList>
    </citation>
    <scope>NUCLEOTIDE SEQUENCE [LARGE SCALE GENOMIC DNA]</scope>
    <source>
        <strain evidence="3 4">DSM 19022</strain>
    </source>
</reference>
<dbReference type="OrthoDB" id="1950427at2"/>
<dbReference type="AlphaFoldDB" id="A0A1M6IH90"/>
<keyword evidence="2" id="KW-0812">Transmembrane</keyword>
<feature type="transmembrane region" description="Helical" evidence="2">
    <location>
        <begin position="87"/>
        <end position="107"/>
    </location>
</feature>
<sequence length="293" mass="33689">MDNWQDKYLCPLIEREKFSLKKVKKLVDDFSFLFIHSISFHEPPKEPNEELPDFTSEDTDMVYSVCREFYNDANERIDKLEEKAIKLLSYVSALFAFISFAFINTSIILTKLILAISMVLLVLSMLISFRCVNVKGRKSFFVPDVFDFESDIPKDNFDKKVISKKLLNSAIYNQNIGDNTADILKAARYILALALIVSTIGFITGIGGYFKTSDATTTVKIENQVELKDIQGRLDIMNKTLEQISNNINNLDNEKLQEEINRLSNELELYKTNYESLLKRLENIENSINIEGN</sequence>
<organism evidence="3 4">
    <name type="scientific">Lutispora thermophila DSM 19022</name>
    <dbReference type="NCBI Taxonomy" id="1122184"/>
    <lineage>
        <taxon>Bacteria</taxon>
        <taxon>Bacillati</taxon>
        <taxon>Bacillota</taxon>
        <taxon>Clostridia</taxon>
        <taxon>Lutisporales</taxon>
        <taxon>Lutisporaceae</taxon>
        <taxon>Lutispora</taxon>
    </lineage>
</organism>
<dbReference type="RefSeq" id="WP_073027602.1">
    <property type="nucleotide sequence ID" value="NZ_FQZS01000032.1"/>
</dbReference>
<dbReference type="EMBL" id="FQZS01000032">
    <property type="protein sequence ID" value="SHJ33764.1"/>
    <property type="molecule type" value="Genomic_DNA"/>
</dbReference>
<feature type="transmembrane region" description="Helical" evidence="2">
    <location>
        <begin position="113"/>
        <end position="132"/>
    </location>
</feature>
<accession>A0A1M6IH90</accession>
<keyword evidence="2" id="KW-0472">Membrane</keyword>
<keyword evidence="1" id="KW-0175">Coiled coil</keyword>
<gene>
    <name evidence="3" type="ORF">SAMN02745176_03256</name>
</gene>
<name>A0A1M6IH90_9FIRM</name>
<feature type="transmembrane region" description="Helical" evidence="2">
    <location>
        <begin position="189"/>
        <end position="210"/>
    </location>
</feature>
<protein>
    <submittedName>
        <fullName evidence="3">Uncharacterized protein</fullName>
    </submittedName>
</protein>
<feature type="coiled-coil region" evidence="1">
    <location>
        <begin position="227"/>
        <end position="287"/>
    </location>
</feature>
<proteinExistence type="predicted"/>
<evidence type="ECO:0000313" key="3">
    <source>
        <dbReference type="EMBL" id="SHJ33764.1"/>
    </source>
</evidence>